<dbReference type="InterPro" id="IPR050312">
    <property type="entry name" value="IolE/XylAMocC-like"/>
</dbReference>
<dbReference type="PROSITE" id="PS51318">
    <property type="entry name" value="TAT"/>
    <property type="match status" value="1"/>
</dbReference>
<keyword evidence="3" id="KW-1185">Reference proteome</keyword>
<accession>A0ABP6XJG3</accession>
<organism evidence="2 3">
    <name type="scientific">Microlunatus spumicola</name>
    <dbReference type="NCBI Taxonomy" id="81499"/>
    <lineage>
        <taxon>Bacteria</taxon>
        <taxon>Bacillati</taxon>
        <taxon>Actinomycetota</taxon>
        <taxon>Actinomycetes</taxon>
        <taxon>Propionibacteriales</taxon>
        <taxon>Propionibacteriaceae</taxon>
        <taxon>Microlunatus</taxon>
    </lineage>
</organism>
<dbReference type="GO" id="GO:0016853">
    <property type="term" value="F:isomerase activity"/>
    <property type="evidence" value="ECO:0007669"/>
    <property type="project" value="UniProtKB-KW"/>
</dbReference>
<dbReference type="Pfam" id="PF01261">
    <property type="entry name" value="AP_endonuc_2"/>
    <property type="match status" value="1"/>
</dbReference>
<comment type="caution">
    <text evidence="2">The sequence shown here is derived from an EMBL/GenBank/DDBJ whole genome shotgun (WGS) entry which is preliminary data.</text>
</comment>
<dbReference type="InterPro" id="IPR006311">
    <property type="entry name" value="TAT_signal"/>
</dbReference>
<dbReference type="PANTHER" id="PTHR12110">
    <property type="entry name" value="HYDROXYPYRUVATE ISOMERASE"/>
    <property type="match status" value="1"/>
</dbReference>
<name>A0ABP6XJG3_9ACTN</name>
<reference evidence="3" key="1">
    <citation type="journal article" date="2019" name="Int. J. Syst. Evol. Microbiol.">
        <title>The Global Catalogue of Microorganisms (GCM) 10K type strain sequencing project: providing services to taxonomists for standard genome sequencing and annotation.</title>
        <authorList>
            <consortium name="The Broad Institute Genomics Platform"/>
            <consortium name="The Broad Institute Genome Sequencing Center for Infectious Disease"/>
            <person name="Wu L."/>
            <person name="Ma J."/>
        </authorList>
    </citation>
    <scope>NUCLEOTIDE SEQUENCE [LARGE SCALE GENOMIC DNA]</scope>
    <source>
        <strain evidence="3">JCM 16540</strain>
    </source>
</reference>
<keyword evidence="2" id="KW-0413">Isomerase</keyword>
<dbReference type="InterPro" id="IPR013022">
    <property type="entry name" value="Xyl_isomerase-like_TIM-brl"/>
</dbReference>
<dbReference type="RefSeq" id="WP_204910341.1">
    <property type="nucleotide sequence ID" value="NZ_BAAAYR010000003.1"/>
</dbReference>
<evidence type="ECO:0000259" key="1">
    <source>
        <dbReference type="Pfam" id="PF01261"/>
    </source>
</evidence>
<dbReference type="EMBL" id="BAAAYR010000003">
    <property type="protein sequence ID" value="GAA3568162.1"/>
    <property type="molecule type" value="Genomic_DNA"/>
</dbReference>
<gene>
    <name evidence="2" type="ORF">GCM10022197_25420</name>
</gene>
<proteinExistence type="predicted"/>
<dbReference type="InterPro" id="IPR036237">
    <property type="entry name" value="Xyl_isomerase-like_sf"/>
</dbReference>
<feature type="domain" description="Xylose isomerase-like TIM barrel" evidence="1">
    <location>
        <begin position="89"/>
        <end position="314"/>
    </location>
</feature>
<dbReference type="PANTHER" id="PTHR12110:SF41">
    <property type="entry name" value="INOSOSE DEHYDRATASE"/>
    <property type="match status" value="1"/>
</dbReference>
<evidence type="ECO:0000313" key="3">
    <source>
        <dbReference type="Proteomes" id="UP001500767"/>
    </source>
</evidence>
<dbReference type="Gene3D" id="3.20.20.150">
    <property type="entry name" value="Divalent-metal-dependent TIM barrel enzymes"/>
    <property type="match status" value="1"/>
</dbReference>
<protein>
    <submittedName>
        <fullName evidence="2">Sugar phosphate isomerase/epimerase</fullName>
    </submittedName>
</protein>
<evidence type="ECO:0000313" key="2">
    <source>
        <dbReference type="EMBL" id="GAA3568162.1"/>
    </source>
</evidence>
<dbReference type="Proteomes" id="UP001500767">
    <property type="component" value="Unassembled WGS sequence"/>
</dbReference>
<sequence>MCIGDEQARDLDLGAGRPEGHSHDISRRGVLRGAAVGAAALGLSGGTAAVASAAGPAAAKPHHLPSSRISIQLYTLRNQLEEDLSGTLESLADIGYRRVEHAGFVGRSVTEFKAALDAVGITATSGHVAIPQPFDADTWAASLRDAKVLGSRYIVNPVFGINFATGAVVRDRATWTAFARDLNRAGRMAKKAGVRLGYHNHNWEFFSLLDEPGTTGYDVLVEETDPRYVHLEMDLFWVTRGARDPVDLVKRLGRRVRQYHVKDLDQAGSFADLGEGLIDFRRIFRAHRAEEYIVERDDAGVAPRTTEQAIQTARTGFDYLRALKV</sequence>
<dbReference type="SUPFAM" id="SSF51658">
    <property type="entry name" value="Xylose isomerase-like"/>
    <property type="match status" value="1"/>
</dbReference>